<keyword evidence="6 7" id="KW-0998">Cell outer membrane</keyword>
<evidence type="ECO:0000256" key="6">
    <source>
        <dbReference type="ARBA" id="ARBA00023237"/>
    </source>
</evidence>
<dbReference type="PROSITE" id="PS52016">
    <property type="entry name" value="TONB_DEPENDENT_REC_3"/>
    <property type="match status" value="1"/>
</dbReference>
<keyword evidence="4 7" id="KW-0812">Transmembrane</keyword>
<organism evidence="8 9">
    <name type="scientific">Caulobacter segnis</name>
    <dbReference type="NCBI Taxonomy" id="88688"/>
    <lineage>
        <taxon>Bacteria</taxon>
        <taxon>Pseudomonadati</taxon>
        <taxon>Pseudomonadota</taxon>
        <taxon>Alphaproteobacteria</taxon>
        <taxon>Caulobacterales</taxon>
        <taxon>Caulobacteraceae</taxon>
        <taxon>Caulobacter</taxon>
    </lineage>
</organism>
<name>A0ABY4ZMY3_9CAUL</name>
<accession>A0ABY4ZMY3</accession>
<keyword evidence="5 7" id="KW-0472">Membrane</keyword>
<keyword evidence="8" id="KW-0675">Receptor</keyword>
<evidence type="ECO:0000256" key="1">
    <source>
        <dbReference type="ARBA" id="ARBA00004571"/>
    </source>
</evidence>
<keyword evidence="2 7" id="KW-0813">Transport</keyword>
<dbReference type="Proteomes" id="UP001057520">
    <property type="component" value="Chromosome"/>
</dbReference>
<protein>
    <submittedName>
        <fullName evidence="8">TonB-dependent receptor</fullName>
    </submittedName>
</protein>
<dbReference type="EMBL" id="CP096040">
    <property type="protein sequence ID" value="USQ94162.1"/>
    <property type="molecule type" value="Genomic_DNA"/>
</dbReference>
<sequence>MGGYALFGLSLGLESNAWTADLAVDNLLDRAGRATAARNTSGPVEYFGVAPRTVRLSFERRF</sequence>
<evidence type="ECO:0000313" key="9">
    <source>
        <dbReference type="Proteomes" id="UP001057520"/>
    </source>
</evidence>
<dbReference type="InterPro" id="IPR036942">
    <property type="entry name" value="Beta-barrel_TonB_sf"/>
</dbReference>
<gene>
    <name evidence="8" type="ORF">MZV50_16290</name>
</gene>
<evidence type="ECO:0000256" key="7">
    <source>
        <dbReference type="PROSITE-ProRule" id="PRU01360"/>
    </source>
</evidence>
<dbReference type="Gene3D" id="2.40.170.20">
    <property type="entry name" value="TonB-dependent receptor, beta-barrel domain"/>
    <property type="match status" value="1"/>
</dbReference>
<proteinExistence type="inferred from homology"/>
<dbReference type="InterPro" id="IPR039426">
    <property type="entry name" value="TonB-dep_rcpt-like"/>
</dbReference>
<evidence type="ECO:0000313" key="8">
    <source>
        <dbReference type="EMBL" id="USQ94162.1"/>
    </source>
</evidence>
<evidence type="ECO:0000256" key="3">
    <source>
        <dbReference type="ARBA" id="ARBA00022452"/>
    </source>
</evidence>
<comment type="subcellular location">
    <subcellularLocation>
        <location evidence="1 7">Cell outer membrane</location>
        <topology evidence="1 7">Multi-pass membrane protein</topology>
    </subcellularLocation>
</comment>
<comment type="similarity">
    <text evidence="7">Belongs to the TonB-dependent receptor family.</text>
</comment>
<keyword evidence="3 7" id="KW-1134">Transmembrane beta strand</keyword>
<evidence type="ECO:0000256" key="4">
    <source>
        <dbReference type="ARBA" id="ARBA00022692"/>
    </source>
</evidence>
<reference evidence="8 9" key="1">
    <citation type="submission" date="2022-04" db="EMBL/GenBank/DDBJ databases">
        <title>Genome sequence of soybean root-associated Caulobacter segnis RL271.</title>
        <authorList>
            <person name="Longley R."/>
            <person name="Bonito G."/>
            <person name="Trigodet F."/>
            <person name="Crosson S."/>
            <person name="Fiebig A."/>
        </authorList>
    </citation>
    <scope>NUCLEOTIDE SEQUENCE [LARGE SCALE GENOMIC DNA]</scope>
    <source>
        <strain evidence="8 9">RL271</strain>
    </source>
</reference>
<evidence type="ECO:0000256" key="5">
    <source>
        <dbReference type="ARBA" id="ARBA00023136"/>
    </source>
</evidence>
<evidence type="ECO:0000256" key="2">
    <source>
        <dbReference type="ARBA" id="ARBA00022448"/>
    </source>
</evidence>
<keyword evidence="9" id="KW-1185">Reference proteome</keyword>
<dbReference type="SUPFAM" id="SSF56935">
    <property type="entry name" value="Porins"/>
    <property type="match status" value="1"/>
</dbReference>